<dbReference type="RefSeq" id="WP_308864359.1">
    <property type="nucleotide sequence ID" value="NZ_JAVHUL010000018.1"/>
</dbReference>
<reference evidence="2 3" key="1">
    <citation type="submission" date="2023-08" db="EMBL/GenBank/DDBJ databases">
        <title>Mesonia sp. MT50, isolated from deep-sea sediment of the Mariana Trench.</title>
        <authorList>
            <person name="Fu H."/>
        </authorList>
    </citation>
    <scope>NUCLEOTIDE SEQUENCE [LARGE SCALE GENOMIC DNA]</scope>
    <source>
        <strain evidence="2 3">MT50</strain>
    </source>
</reference>
<gene>
    <name evidence="2" type="ORF">RBU60_08320</name>
</gene>
<proteinExistence type="predicted"/>
<comment type="caution">
    <text evidence="2">The sequence shown here is derived from an EMBL/GenBank/DDBJ whole genome shotgun (WGS) entry which is preliminary data.</text>
</comment>
<accession>A0ABU1A4F3</accession>
<dbReference type="Proteomes" id="UP001230915">
    <property type="component" value="Unassembled WGS sequence"/>
</dbReference>
<protein>
    <recommendedName>
        <fullName evidence="4">Oxaloacetate decarboxylase</fullName>
    </recommendedName>
</protein>
<feature type="transmembrane region" description="Helical" evidence="1">
    <location>
        <begin position="12"/>
        <end position="34"/>
    </location>
</feature>
<sequence length="51" mass="5647">MNVSLFLPLVNWGMGTAIIIVFALVCIVLTLVVINMVKSDKKKNSDEEPKN</sequence>
<evidence type="ECO:0000313" key="3">
    <source>
        <dbReference type="Proteomes" id="UP001230915"/>
    </source>
</evidence>
<keyword evidence="1" id="KW-0472">Membrane</keyword>
<name>A0ABU1A4F3_9FLAO</name>
<evidence type="ECO:0000313" key="2">
    <source>
        <dbReference type="EMBL" id="MDQ7917576.1"/>
    </source>
</evidence>
<evidence type="ECO:0008006" key="4">
    <source>
        <dbReference type="Google" id="ProtNLM"/>
    </source>
</evidence>
<dbReference type="EMBL" id="JAVHUL010000018">
    <property type="protein sequence ID" value="MDQ7917576.1"/>
    <property type="molecule type" value="Genomic_DNA"/>
</dbReference>
<organism evidence="2 3">
    <name type="scientific">Mesonia profundi</name>
    <dbReference type="NCBI Taxonomy" id="3070998"/>
    <lineage>
        <taxon>Bacteria</taxon>
        <taxon>Pseudomonadati</taxon>
        <taxon>Bacteroidota</taxon>
        <taxon>Flavobacteriia</taxon>
        <taxon>Flavobacteriales</taxon>
        <taxon>Flavobacteriaceae</taxon>
        <taxon>Mesonia</taxon>
    </lineage>
</organism>
<evidence type="ECO:0000256" key="1">
    <source>
        <dbReference type="SAM" id="Phobius"/>
    </source>
</evidence>
<keyword evidence="3" id="KW-1185">Reference proteome</keyword>
<keyword evidence="1" id="KW-1133">Transmembrane helix</keyword>
<keyword evidence="1" id="KW-0812">Transmembrane</keyword>